<feature type="compositionally biased region" description="Polar residues" evidence="1">
    <location>
        <begin position="36"/>
        <end position="46"/>
    </location>
</feature>
<dbReference type="Proteomes" id="UP000324748">
    <property type="component" value="Unassembled WGS sequence"/>
</dbReference>
<organism evidence="2 3">
    <name type="scientific">Puccinia graminis f. sp. tritici</name>
    <dbReference type="NCBI Taxonomy" id="56615"/>
    <lineage>
        <taxon>Eukaryota</taxon>
        <taxon>Fungi</taxon>
        <taxon>Dikarya</taxon>
        <taxon>Basidiomycota</taxon>
        <taxon>Pucciniomycotina</taxon>
        <taxon>Pucciniomycetes</taxon>
        <taxon>Pucciniales</taxon>
        <taxon>Pucciniaceae</taxon>
        <taxon>Puccinia</taxon>
    </lineage>
</organism>
<dbReference type="EMBL" id="VSWC01000002">
    <property type="protein sequence ID" value="KAA1118144.1"/>
    <property type="molecule type" value="Genomic_DNA"/>
</dbReference>
<comment type="caution">
    <text evidence="2">The sequence shown here is derived from an EMBL/GenBank/DDBJ whole genome shotgun (WGS) entry which is preliminary data.</text>
</comment>
<accession>A0A5B0QZE1</accession>
<sequence length="67" mass="7907">MEEISYLLSTTYELARRKSRRSTHHCQFPRGKSENMKSYNLRNVGSNDPAGRILRSRKRPPQARLLF</sequence>
<dbReference type="AlphaFoldDB" id="A0A5B0QZE1"/>
<name>A0A5B0QZE1_PUCGR</name>
<protein>
    <submittedName>
        <fullName evidence="2">Uncharacterized protein</fullName>
    </submittedName>
</protein>
<proteinExistence type="predicted"/>
<gene>
    <name evidence="2" type="ORF">PGT21_032420</name>
</gene>
<keyword evidence="3" id="KW-1185">Reference proteome</keyword>
<evidence type="ECO:0000256" key="1">
    <source>
        <dbReference type="SAM" id="MobiDB-lite"/>
    </source>
</evidence>
<reference evidence="2 3" key="1">
    <citation type="submission" date="2019-05" db="EMBL/GenBank/DDBJ databases">
        <title>Emergence of the Ug99 lineage of the wheat stem rust pathogen through somatic hybridization.</title>
        <authorList>
            <person name="Li F."/>
            <person name="Upadhyaya N.M."/>
            <person name="Sperschneider J."/>
            <person name="Matny O."/>
            <person name="Nguyen-Phuc H."/>
            <person name="Mago R."/>
            <person name="Raley C."/>
            <person name="Miller M.E."/>
            <person name="Silverstein K.A.T."/>
            <person name="Henningsen E."/>
            <person name="Hirsch C.D."/>
            <person name="Visser B."/>
            <person name="Pretorius Z.A."/>
            <person name="Steffenson B.J."/>
            <person name="Schwessinger B."/>
            <person name="Dodds P.N."/>
            <person name="Figueroa M."/>
        </authorList>
    </citation>
    <scope>NUCLEOTIDE SEQUENCE [LARGE SCALE GENOMIC DNA]</scope>
    <source>
        <strain evidence="2">21-0</strain>
    </source>
</reference>
<feature type="region of interest" description="Disordered" evidence="1">
    <location>
        <begin position="18"/>
        <end position="67"/>
    </location>
</feature>
<evidence type="ECO:0000313" key="2">
    <source>
        <dbReference type="EMBL" id="KAA1118144.1"/>
    </source>
</evidence>
<evidence type="ECO:0000313" key="3">
    <source>
        <dbReference type="Proteomes" id="UP000324748"/>
    </source>
</evidence>